<dbReference type="Pfam" id="PF00225">
    <property type="entry name" value="Kinesin"/>
    <property type="match status" value="1"/>
</dbReference>
<dbReference type="GO" id="GO:0005524">
    <property type="term" value="F:ATP binding"/>
    <property type="evidence" value="ECO:0007669"/>
    <property type="project" value="UniProtKB-UniRule"/>
</dbReference>
<keyword evidence="4" id="KW-0493">Microtubule</keyword>
<evidence type="ECO:0000313" key="9">
    <source>
        <dbReference type="Proteomes" id="UP000037460"/>
    </source>
</evidence>
<dbReference type="EMBL" id="JWZX01003234">
    <property type="protein sequence ID" value="KOO22964.1"/>
    <property type="molecule type" value="Genomic_DNA"/>
</dbReference>
<dbReference type="GO" id="GO:0007018">
    <property type="term" value="P:microtubule-based movement"/>
    <property type="evidence" value="ECO:0007669"/>
    <property type="project" value="InterPro"/>
</dbReference>
<dbReference type="InterPro" id="IPR027640">
    <property type="entry name" value="Kinesin-like_fam"/>
</dbReference>
<evidence type="ECO:0000256" key="3">
    <source>
        <dbReference type="PROSITE-ProRule" id="PRU00283"/>
    </source>
</evidence>
<feature type="non-terminal residue" evidence="8">
    <location>
        <position position="610"/>
    </location>
</feature>
<evidence type="ECO:0000256" key="6">
    <source>
        <dbReference type="SAM" id="MobiDB-lite"/>
    </source>
</evidence>
<sequence length="610" mass="64726">MRVKVLVRARPLLPEEVSSGCTTNYLSFGPNRIGLVNKQGGISNYDADHVCPPGTAQDEIFRLGGLTSLVGSAVDGYTATVFAYGQTGSGKTFTMEGYDYKRASAGKGPQVDFDTPHERLGLVPRTLRALFEAVNARNASATPGAPRLRVMCHFVQIYKEQVLDLLNPATSSSSAAPIFGGGSGTGAPRGLKLRWSPEKDFHVDNLYVEELGGAEEAEALFQRGVSNKRVAETRMNTASSRSHCMFTLLVQQLATDRAEKVLAEGRLTLVDLAGSERQQALLDATSKAAMLESVQINKSLFTLRKVILALSDASSDGSAKVASHVPYRDSTLTRLLKHALGGNSHTLMLACISPSDLQAEENASTLAYAARARAITNAPVMNTDPHTAQVNQLRSEIERLKAEIQRLQMIIELGGLAAAGAGAAGGAHGTDPCSHQLLIGPRLAKEAAAAQQQGAALQRALALAKQLAATNTQLRQAFDALAAKRDALEAEHGLLLVENTQQRERVGLLELALAMESYPSAPHDSLHAQIEQQLRAAAQEVVALRHENAHLRDQLGTAQLGTAPLPKNPELAPAAAIAYGQPAPPTQAAPPTQRKLKASDKGSALSGSLA</sequence>
<reference evidence="9" key="1">
    <citation type="journal article" date="2015" name="PLoS Genet.">
        <title>Genome Sequence and Transcriptome Analyses of Chrysochromulina tobin: Metabolic Tools for Enhanced Algal Fitness in the Prominent Order Prymnesiales (Haptophyceae).</title>
        <authorList>
            <person name="Hovde B.T."/>
            <person name="Deodato C.R."/>
            <person name="Hunsperger H.M."/>
            <person name="Ryken S.A."/>
            <person name="Yost W."/>
            <person name="Jha R.K."/>
            <person name="Patterson J."/>
            <person name="Monnat R.J. Jr."/>
            <person name="Barlow S.B."/>
            <person name="Starkenburg S.R."/>
            <person name="Cattolico R.A."/>
        </authorList>
    </citation>
    <scope>NUCLEOTIDE SEQUENCE</scope>
    <source>
        <strain evidence="9">CCMP291</strain>
    </source>
</reference>
<evidence type="ECO:0000313" key="8">
    <source>
        <dbReference type="EMBL" id="KOO22964.1"/>
    </source>
</evidence>
<dbReference type="OrthoDB" id="3176171at2759"/>
<feature type="domain" description="Kinesin motor" evidence="7">
    <location>
        <begin position="2"/>
        <end position="375"/>
    </location>
</feature>
<evidence type="ECO:0000256" key="4">
    <source>
        <dbReference type="RuleBase" id="RU000394"/>
    </source>
</evidence>
<gene>
    <name evidence="8" type="ORF">Ctob_009956</name>
</gene>
<dbReference type="GO" id="GO:0005875">
    <property type="term" value="C:microtubule associated complex"/>
    <property type="evidence" value="ECO:0007669"/>
    <property type="project" value="TreeGrafter"/>
</dbReference>
<dbReference type="InterPro" id="IPR019821">
    <property type="entry name" value="Kinesin_motor_CS"/>
</dbReference>
<evidence type="ECO:0000259" key="7">
    <source>
        <dbReference type="PROSITE" id="PS50067"/>
    </source>
</evidence>
<dbReference type="GO" id="GO:0008017">
    <property type="term" value="F:microtubule binding"/>
    <property type="evidence" value="ECO:0007669"/>
    <property type="project" value="InterPro"/>
</dbReference>
<proteinExistence type="inferred from homology"/>
<dbReference type="PROSITE" id="PS00411">
    <property type="entry name" value="KINESIN_MOTOR_1"/>
    <property type="match status" value="1"/>
</dbReference>
<dbReference type="SUPFAM" id="SSF52540">
    <property type="entry name" value="P-loop containing nucleoside triphosphate hydrolases"/>
    <property type="match status" value="1"/>
</dbReference>
<dbReference type="GO" id="GO:0051231">
    <property type="term" value="P:spindle elongation"/>
    <property type="evidence" value="ECO:0007669"/>
    <property type="project" value="TreeGrafter"/>
</dbReference>
<keyword evidence="5" id="KW-0175">Coiled coil</keyword>
<dbReference type="SMART" id="SM00129">
    <property type="entry name" value="KISc"/>
    <property type="match status" value="1"/>
</dbReference>
<dbReference type="GO" id="GO:0007052">
    <property type="term" value="P:mitotic spindle organization"/>
    <property type="evidence" value="ECO:0007669"/>
    <property type="project" value="TreeGrafter"/>
</dbReference>
<evidence type="ECO:0000256" key="5">
    <source>
        <dbReference type="SAM" id="Coils"/>
    </source>
</evidence>
<comment type="caution">
    <text evidence="8">The sequence shown here is derived from an EMBL/GenBank/DDBJ whole genome shotgun (WGS) entry which is preliminary data.</text>
</comment>
<keyword evidence="2 3" id="KW-0067">ATP-binding</keyword>
<dbReference type="PANTHER" id="PTHR47969">
    <property type="entry name" value="CHROMOSOME-ASSOCIATED KINESIN KIF4A-RELATED"/>
    <property type="match status" value="1"/>
</dbReference>
<dbReference type="GO" id="GO:0005874">
    <property type="term" value="C:microtubule"/>
    <property type="evidence" value="ECO:0007669"/>
    <property type="project" value="UniProtKB-KW"/>
</dbReference>
<dbReference type="PROSITE" id="PS50067">
    <property type="entry name" value="KINESIN_MOTOR_2"/>
    <property type="match status" value="1"/>
</dbReference>
<name>A0A0M0J8R8_9EUKA</name>
<feature type="region of interest" description="Disordered" evidence="6">
    <location>
        <begin position="578"/>
        <end position="610"/>
    </location>
</feature>
<dbReference type="PRINTS" id="PR00380">
    <property type="entry name" value="KINESINHEAVY"/>
</dbReference>
<protein>
    <recommendedName>
        <fullName evidence="4">Kinesin-like protein</fullName>
    </recommendedName>
</protein>
<organism evidence="8 9">
    <name type="scientific">Chrysochromulina tobinii</name>
    <dbReference type="NCBI Taxonomy" id="1460289"/>
    <lineage>
        <taxon>Eukaryota</taxon>
        <taxon>Haptista</taxon>
        <taxon>Haptophyta</taxon>
        <taxon>Prymnesiophyceae</taxon>
        <taxon>Prymnesiales</taxon>
        <taxon>Chrysochromulinaceae</taxon>
        <taxon>Chrysochromulina</taxon>
    </lineage>
</organism>
<dbReference type="AlphaFoldDB" id="A0A0M0J8R8"/>
<dbReference type="InterPro" id="IPR001752">
    <property type="entry name" value="Kinesin_motor_dom"/>
</dbReference>
<accession>A0A0M0J8R8</accession>
<dbReference type="PANTHER" id="PTHR47969:SF29">
    <property type="entry name" value="KINESIN-LIKE PROTEIN"/>
    <property type="match status" value="1"/>
</dbReference>
<evidence type="ECO:0000256" key="2">
    <source>
        <dbReference type="ARBA" id="ARBA00022840"/>
    </source>
</evidence>
<dbReference type="Proteomes" id="UP000037460">
    <property type="component" value="Unassembled WGS sequence"/>
</dbReference>
<keyword evidence="3 4" id="KW-0505">Motor protein</keyword>
<feature type="coiled-coil region" evidence="5">
    <location>
        <begin position="527"/>
        <end position="554"/>
    </location>
</feature>
<dbReference type="GO" id="GO:0003777">
    <property type="term" value="F:microtubule motor activity"/>
    <property type="evidence" value="ECO:0007669"/>
    <property type="project" value="InterPro"/>
</dbReference>
<dbReference type="Gene3D" id="3.40.850.10">
    <property type="entry name" value="Kinesin motor domain"/>
    <property type="match status" value="1"/>
</dbReference>
<evidence type="ECO:0000256" key="1">
    <source>
        <dbReference type="ARBA" id="ARBA00022741"/>
    </source>
</evidence>
<keyword evidence="1 3" id="KW-0547">Nucleotide-binding</keyword>
<dbReference type="InterPro" id="IPR027417">
    <property type="entry name" value="P-loop_NTPase"/>
</dbReference>
<keyword evidence="9" id="KW-1185">Reference proteome</keyword>
<dbReference type="InterPro" id="IPR036961">
    <property type="entry name" value="Kinesin_motor_dom_sf"/>
</dbReference>
<feature type="binding site" evidence="3">
    <location>
        <begin position="85"/>
        <end position="92"/>
    </location>
    <ligand>
        <name>ATP</name>
        <dbReference type="ChEBI" id="CHEBI:30616"/>
    </ligand>
</feature>
<comment type="similarity">
    <text evidence="3 4">Belongs to the TRAFAC class myosin-kinesin ATPase superfamily. Kinesin family.</text>
</comment>